<evidence type="ECO:0000313" key="2">
    <source>
        <dbReference type="EMBL" id="CDO58008.1"/>
    </source>
</evidence>
<reference evidence="2" key="1">
    <citation type="submission" date="2014-03" db="EMBL/GenBank/DDBJ databases">
        <authorList>
            <person name="Casaregola S."/>
        </authorList>
    </citation>
    <scope>NUCLEOTIDE SEQUENCE [LARGE SCALE GENOMIC DNA]</scope>
    <source>
        <strain evidence="2">CLIB 918</strain>
    </source>
</reference>
<proteinExistence type="predicted"/>
<sequence>MNSDMELQTALEQEIHSLSQSFDMRTAKRERRQTIVIGPGKYNGSQRVFVKSFRYSSSSSVSDGCSLAGDQMPDSPTTLFEALPILHDGSEHYHNRSHSSSSQGSSWRSSLTTTTPQTPADIEQELEIPSILPRKPSHFYRCPPTPPKTPTEIYLPPELSIPGSMLAQRLSHQRVEENVNEDTAAGLQSSISSSLLPSLEPPLDVDTTIVAKKPSIAANDIKTSSTSAPMTPTDTNTIPNGTNKHHRAQREQQLNAALDSIAHARSLLNDLSTILP</sequence>
<accession>A0A0J9XLB2</accession>
<feature type="region of interest" description="Disordered" evidence="1">
    <location>
        <begin position="90"/>
        <end position="122"/>
    </location>
</feature>
<dbReference type="EMBL" id="CCBN010000028">
    <property type="protein sequence ID" value="CDO58008.1"/>
    <property type="molecule type" value="Genomic_DNA"/>
</dbReference>
<dbReference type="Proteomes" id="UP000242525">
    <property type="component" value="Unassembled WGS sequence"/>
</dbReference>
<feature type="region of interest" description="Disordered" evidence="1">
    <location>
        <begin position="222"/>
        <end position="244"/>
    </location>
</feature>
<evidence type="ECO:0000313" key="3">
    <source>
        <dbReference type="Proteomes" id="UP000242525"/>
    </source>
</evidence>
<protein>
    <submittedName>
        <fullName evidence="2">Uncharacterized protein</fullName>
    </submittedName>
</protein>
<feature type="compositionally biased region" description="Polar residues" evidence="1">
    <location>
        <begin position="222"/>
        <end position="242"/>
    </location>
</feature>
<evidence type="ECO:0000256" key="1">
    <source>
        <dbReference type="SAM" id="MobiDB-lite"/>
    </source>
</evidence>
<keyword evidence="3" id="KW-1185">Reference proteome</keyword>
<gene>
    <name evidence="2" type="ORF">BN980_GECA32s02771g</name>
</gene>
<feature type="compositionally biased region" description="Low complexity" evidence="1">
    <location>
        <begin position="98"/>
        <end position="110"/>
    </location>
</feature>
<organism evidence="2 3">
    <name type="scientific">Geotrichum candidum</name>
    <name type="common">Oospora lactis</name>
    <name type="synonym">Dipodascus geotrichum</name>
    <dbReference type="NCBI Taxonomy" id="1173061"/>
    <lineage>
        <taxon>Eukaryota</taxon>
        <taxon>Fungi</taxon>
        <taxon>Dikarya</taxon>
        <taxon>Ascomycota</taxon>
        <taxon>Saccharomycotina</taxon>
        <taxon>Dipodascomycetes</taxon>
        <taxon>Dipodascales</taxon>
        <taxon>Dipodascaceae</taxon>
        <taxon>Geotrichum</taxon>
    </lineage>
</organism>
<name>A0A0J9XLB2_GEOCN</name>
<dbReference type="AlphaFoldDB" id="A0A0J9XLB2"/>
<comment type="caution">
    <text evidence="2">The sequence shown here is derived from an EMBL/GenBank/DDBJ whole genome shotgun (WGS) entry which is preliminary data.</text>
</comment>